<dbReference type="InterPro" id="IPR002736">
    <property type="entry name" value="CitG"/>
</dbReference>
<dbReference type="Pfam" id="PF01874">
    <property type="entry name" value="CitG"/>
    <property type="match status" value="1"/>
</dbReference>
<dbReference type="PANTHER" id="PTHR42280:SF1">
    <property type="entry name" value="CITG FAMILY PROTEIN"/>
    <property type="match status" value="1"/>
</dbReference>
<reference evidence="1 2" key="1">
    <citation type="submission" date="2016-12" db="EMBL/GenBank/DDBJ databases">
        <authorList>
            <person name="Song W.-J."/>
            <person name="Kurnit D.M."/>
        </authorList>
    </citation>
    <scope>NUCLEOTIDE SEQUENCE [LARGE SCALE GENOMIC DNA]</scope>
    <source>
        <strain evidence="1 2">175</strain>
    </source>
</reference>
<dbReference type="AlphaFoldDB" id="A0A1Y6D2G8"/>
<name>A0A1Y6D2G8_9GAMM</name>
<dbReference type="PANTHER" id="PTHR42280">
    <property type="entry name" value="CITG FAMILY PROTEIN"/>
    <property type="match status" value="1"/>
</dbReference>
<proteinExistence type="predicted"/>
<sequence length="285" mass="31526">MNTERQAALRTAYLEACEMELRAFKPGNVSVHSEGHGMTVEDFRRSAEASAPFLCDESLSLGERIYRAIEATHAAVGCNTNLGIVLLAAPLILAYETRRDGEALRTALDRVLAGTTRGDAAWVYRAIRVAQPGGLGAAPEQDVRAEPGVTLLEAMRLAEARDRIAFQYTNSYADILADSIPRYHSSLSQWGHEEWAAVAVFTGLLRRHPDSHIERKSGTRHHRRVAGWMDRIERALLDSDQPEQAMRLLREADAEFKSHGINPGTTADLTVACLLAVRLEILLMK</sequence>
<dbReference type="Proteomes" id="UP000192923">
    <property type="component" value="Unassembled WGS sequence"/>
</dbReference>
<dbReference type="GO" id="GO:0005524">
    <property type="term" value="F:ATP binding"/>
    <property type="evidence" value="ECO:0007669"/>
    <property type="project" value="InterPro"/>
</dbReference>
<organism evidence="1 2">
    <name type="scientific">Methylomagnum ishizawai</name>
    <dbReference type="NCBI Taxonomy" id="1760988"/>
    <lineage>
        <taxon>Bacteria</taxon>
        <taxon>Pseudomonadati</taxon>
        <taxon>Pseudomonadota</taxon>
        <taxon>Gammaproteobacteria</taxon>
        <taxon>Methylococcales</taxon>
        <taxon>Methylococcaceae</taxon>
        <taxon>Methylomagnum</taxon>
    </lineage>
</organism>
<protein>
    <submittedName>
        <fullName evidence="1">Triphosphoribosyl-dephospho-CoA synthase</fullName>
    </submittedName>
</protein>
<dbReference type="OrthoDB" id="8525901at2"/>
<dbReference type="GO" id="GO:0046917">
    <property type="term" value="F:triphosphoribosyl-dephospho-CoA synthase activity"/>
    <property type="evidence" value="ECO:0007669"/>
    <property type="project" value="InterPro"/>
</dbReference>
<keyword evidence="2" id="KW-1185">Reference proteome</keyword>
<dbReference type="Gene3D" id="1.10.4200.10">
    <property type="entry name" value="Triphosphoribosyl-dephospho-CoA protein"/>
    <property type="match status" value="1"/>
</dbReference>
<accession>A0A1Y6D2G8</accession>
<evidence type="ECO:0000313" key="1">
    <source>
        <dbReference type="EMBL" id="SMF97138.1"/>
    </source>
</evidence>
<dbReference type="EMBL" id="FXAM01000001">
    <property type="protein sequence ID" value="SMF97138.1"/>
    <property type="molecule type" value="Genomic_DNA"/>
</dbReference>
<dbReference type="RefSeq" id="WP_085215956.1">
    <property type="nucleotide sequence ID" value="NZ_FXAM01000001.1"/>
</dbReference>
<dbReference type="STRING" id="1760988.SAMN02949497_4557"/>
<evidence type="ECO:0000313" key="2">
    <source>
        <dbReference type="Proteomes" id="UP000192923"/>
    </source>
</evidence>
<gene>
    <name evidence="1" type="ORF">SAMN02949497_4557</name>
</gene>